<dbReference type="InterPro" id="IPR022745">
    <property type="entry name" value="eIF4G1_eIF4E-bd"/>
</dbReference>
<dbReference type="STRING" id="212602.A0A420HN51"/>
<evidence type="ECO:0000256" key="6">
    <source>
        <dbReference type="ARBA" id="ARBA00022884"/>
    </source>
</evidence>
<evidence type="ECO:0000256" key="5">
    <source>
        <dbReference type="ARBA" id="ARBA00022553"/>
    </source>
</evidence>
<dbReference type="Pfam" id="PF02854">
    <property type="entry name" value="MIF4G"/>
    <property type="match status" value="1"/>
</dbReference>
<feature type="region of interest" description="Disordered" evidence="8">
    <location>
        <begin position="830"/>
        <end position="860"/>
    </location>
</feature>
<dbReference type="GO" id="GO:0003729">
    <property type="term" value="F:mRNA binding"/>
    <property type="evidence" value="ECO:0007669"/>
    <property type="project" value="TreeGrafter"/>
</dbReference>
<feature type="region of interest" description="Disordered" evidence="8">
    <location>
        <begin position="567"/>
        <end position="677"/>
    </location>
</feature>
<comment type="caution">
    <text evidence="10">The sequence shown here is derived from an EMBL/GenBank/DDBJ whole genome shotgun (WGS) entry which is preliminary data.</text>
</comment>
<feature type="domain" description="MIF4G" evidence="9">
    <location>
        <begin position="1003"/>
        <end position="1247"/>
    </location>
</feature>
<feature type="compositionally biased region" description="Polar residues" evidence="8">
    <location>
        <begin position="1391"/>
        <end position="1410"/>
    </location>
</feature>
<feature type="compositionally biased region" description="Polar residues" evidence="8">
    <location>
        <begin position="472"/>
        <end position="483"/>
    </location>
</feature>
<dbReference type="GO" id="GO:0003743">
    <property type="term" value="F:translation initiation factor activity"/>
    <property type="evidence" value="ECO:0007669"/>
    <property type="project" value="UniProtKB-KW"/>
</dbReference>
<dbReference type="OrthoDB" id="514777at2759"/>
<feature type="compositionally biased region" description="Polar residues" evidence="8">
    <location>
        <begin position="286"/>
        <end position="303"/>
    </location>
</feature>
<feature type="compositionally biased region" description="Polar residues" evidence="8">
    <location>
        <begin position="1427"/>
        <end position="1436"/>
    </location>
</feature>
<organism evidence="10 11">
    <name type="scientific">Erysiphe neolycopersici</name>
    <dbReference type="NCBI Taxonomy" id="212602"/>
    <lineage>
        <taxon>Eukaryota</taxon>
        <taxon>Fungi</taxon>
        <taxon>Dikarya</taxon>
        <taxon>Ascomycota</taxon>
        <taxon>Pezizomycotina</taxon>
        <taxon>Leotiomycetes</taxon>
        <taxon>Erysiphales</taxon>
        <taxon>Erysiphaceae</taxon>
        <taxon>Erysiphe</taxon>
    </lineage>
</organism>
<feature type="region of interest" description="Disordered" evidence="8">
    <location>
        <begin position="466"/>
        <end position="515"/>
    </location>
</feature>
<dbReference type="SUPFAM" id="SSF48371">
    <property type="entry name" value="ARM repeat"/>
    <property type="match status" value="1"/>
</dbReference>
<feature type="compositionally biased region" description="Low complexity" evidence="8">
    <location>
        <begin position="1333"/>
        <end position="1355"/>
    </location>
</feature>
<accession>A0A420HN51</accession>
<proteinExistence type="inferred from homology"/>
<feature type="compositionally biased region" description="Polar residues" evidence="8">
    <location>
        <begin position="260"/>
        <end position="278"/>
    </location>
</feature>
<feature type="compositionally biased region" description="Basic and acidic residues" evidence="8">
    <location>
        <begin position="592"/>
        <end position="669"/>
    </location>
</feature>
<evidence type="ECO:0000259" key="9">
    <source>
        <dbReference type="SMART" id="SM00543"/>
    </source>
</evidence>
<dbReference type="InterPro" id="IPR003890">
    <property type="entry name" value="MIF4G-like_typ-3"/>
</dbReference>
<evidence type="ECO:0000256" key="3">
    <source>
        <dbReference type="ARBA" id="ARBA00022490"/>
    </source>
</evidence>
<name>A0A420HN51_9PEZI</name>
<evidence type="ECO:0000256" key="1">
    <source>
        <dbReference type="ARBA" id="ARBA00004496"/>
    </source>
</evidence>
<evidence type="ECO:0000256" key="8">
    <source>
        <dbReference type="SAM" id="MobiDB-lite"/>
    </source>
</evidence>
<dbReference type="PANTHER" id="PTHR23253:SF9">
    <property type="entry name" value="EUKARYOTIC TRANSLATION INITIATION FACTOR 4 GAMMA 2"/>
    <property type="match status" value="1"/>
</dbReference>
<feature type="region of interest" description="Disordered" evidence="8">
    <location>
        <begin position="1"/>
        <end position="75"/>
    </location>
</feature>
<keyword evidence="11" id="KW-1185">Reference proteome</keyword>
<keyword evidence="6" id="KW-0694">RNA-binding</keyword>
<feature type="region of interest" description="Disordered" evidence="8">
    <location>
        <begin position="1270"/>
        <end position="1436"/>
    </location>
</feature>
<dbReference type="FunFam" id="1.25.40.180:FF:000020">
    <property type="entry name" value="Eukaryotic translation initiation factor subunit"/>
    <property type="match status" value="1"/>
</dbReference>
<dbReference type="Gene3D" id="1.20.970.30">
    <property type="entry name" value="eIF4G, eIF4E-binding domain"/>
    <property type="match status" value="1"/>
</dbReference>
<evidence type="ECO:0000313" key="11">
    <source>
        <dbReference type="Proteomes" id="UP000286134"/>
    </source>
</evidence>
<sequence length="1436" mass="155659">MTPTPQPSQIPSQATNASISTPSYSSAAKKAVSSPPVAAGSSSQSSIVAVGGPGPVQPSHGKSSQNMPINGKHSISPAVPAVSAPVIAYSSSITNGNPNHNRKPSVTIVANGRHSMNGGPVGGSSGKIQFGSITDSPASSHIVPQIHQHTSPAASSIVNPRISDPSHSPIPIPQPSASGGRPQVVGPGNGVNFGSFGGDSDRHNQQSSGPQPSQVPGVQHIRHDSTQSGQSDLSNQQGRGAYSHQGGRGRGGFQNQYQQHQMGNFPQMNNSFRNTQNQGRGGIPPFQSQGRPPYSSSPHQASRSPALPTSLPGTPNMNSSIPIPNQPPYPNHFFTSHIAGPQFGYSPQFDARGLPIQPTAYLYPHLPNMPNMAYIAAPPQSPQTAFQQTHYTPGQYAPQAQQMSRNSSQISDQQQTPNMVQPRTPSLTSIVIPLTPKPTASNTVPFKRPTRKNAAIVIKRPDGEAVDVGSFKTPSSPAPNTRARTPPIIASNPILPPKPTTPLQTSHGSDSPGIKTSAQIKQEIKEKVMKAAAEDLSNVVKNFETSQELVSKIKEENIDKINNNINEIKQNEEKKSTSSNGENDNVEENDDLERQIAEIEAAELERAKKEAEIVQKRHAQREMERIKQEKLSESLQREQDQKLREQEKEMERLEDEKEKKRAQLEKKNSGTDQPMSVNDLIKATSKKEDSQPISAQDSQIPKLMTPKIGVDASASLTSNEIMGPPPRVNTADKRMNKPVALNLKPTNTKAVEPPQPSAALMSLQSARFLTVLDPMIYPPSIASPNPALNQAVKDKGRSFKYDKEFLLQFQKVFIEKPSMEFESQIKALIGEPDTGSTRSGSTRASDNLNMRSNSNRNSTQGGFNGAFSAFGSGKALTSGSSDQRYSIAGLPMTRTPINPIANFVRTRNTGLPAGNQMSRNPSNSGMPHSPRQQSRRGNASNKGYNSSNAKQDAQAAKTMPLTAGIDVRPIQVSATGWKPRSVGTSQSGPVPGASDHMDPDMVQRKVKAALNKMTPEKFDKIADQIFTIASQSKDEADGRTLRQVIQLTFEKATDEAHWASMYAKFCKRMLETMSSEIKDETILDKNGEVVSGGNLFRKYLLNRCQEEFERGWKIDLPEKPEGQRGEEKTEEAALLSDEYYIAAAAKRRGLGLVQFIGELYKLGMLTERIMHECVKKLVDYTGVPDEAEVESLTKLLKTIGSNLDNSDKGRQFMDAYFERIRNMITTPKLPSRLRFMLMDINDLRRAGWASKESNKGPKTLDEVRIEAEHAAAQKAMESARNSQRGGGGGSGNRMSMGRGDSRSFSNQYSIPPMSDTQRNIVPIDDIKKLSIKNNNSRSSDSNRQLVPSSMFSKSSSGRKLGTSSLINRLGDDSGASSRSGTPPHLKEKESTSSSNTYSLLAGLTSNETENPASPPSKSASPALSKATPVSTEKSDK</sequence>
<dbReference type="GO" id="GO:0016281">
    <property type="term" value="C:eukaryotic translation initiation factor 4F complex"/>
    <property type="evidence" value="ECO:0007669"/>
    <property type="project" value="TreeGrafter"/>
</dbReference>
<feature type="compositionally biased region" description="Polar residues" evidence="8">
    <location>
        <begin position="311"/>
        <end position="323"/>
    </location>
</feature>
<dbReference type="GO" id="GO:0010494">
    <property type="term" value="C:cytoplasmic stress granule"/>
    <property type="evidence" value="ECO:0007669"/>
    <property type="project" value="UniProtKB-ARBA"/>
</dbReference>
<feature type="compositionally biased region" description="Low complexity" evidence="8">
    <location>
        <begin position="205"/>
        <end position="219"/>
    </location>
</feature>
<evidence type="ECO:0000256" key="2">
    <source>
        <dbReference type="ARBA" id="ARBA00005775"/>
    </source>
</evidence>
<reference evidence="10 11" key="1">
    <citation type="journal article" date="2018" name="BMC Genomics">
        <title>Comparative genome analyses reveal sequence features reflecting distinct modes of host-adaptation between dicot and monocot powdery mildew.</title>
        <authorList>
            <person name="Wu Y."/>
            <person name="Ma X."/>
            <person name="Pan Z."/>
            <person name="Kale S.D."/>
            <person name="Song Y."/>
            <person name="King H."/>
            <person name="Zhang Q."/>
            <person name="Presley C."/>
            <person name="Deng X."/>
            <person name="Wei C.I."/>
            <person name="Xiao S."/>
        </authorList>
    </citation>
    <scope>NUCLEOTIDE SEQUENCE [LARGE SCALE GENOMIC DNA]</scope>
    <source>
        <strain evidence="10">UMSG2</strain>
    </source>
</reference>
<feature type="compositionally biased region" description="Low complexity" evidence="8">
    <location>
        <begin position="22"/>
        <end position="50"/>
    </location>
</feature>
<gene>
    <name evidence="10" type="ORF">OnM2_064039</name>
</gene>
<keyword evidence="3" id="KW-0963">Cytoplasm</keyword>
<feature type="compositionally biased region" description="Low complexity" evidence="8">
    <location>
        <begin position="1415"/>
        <end position="1426"/>
    </location>
</feature>
<feature type="region of interest" description="Disordered" evidence="8">
    <location>
        <begin position="907"/>
        <end position="957"/>
    </location>
</feature>
<feature type="region of interest" description="Disordered" evidence="8">
    <location>
        <begin position="974"/>
        <end position="998"/>
    </location>
</feature>
<feature type="compositionally biased region" description="Polar residues" evidence="8">
    <location>
        <begin position="1304"/>
        <end position="1319"/>
    </location>
</feature>
<evidence type="ECO:0000256" key="4">
    <source>
        <dbReference type="ARBA" id="ARBA00022540"/>
    </source>
</evidence>
<feature type="compositionally biased region" description="Polar residues" evidence="8">
    <location>
        <begin position="226"/>
        <end position="238"/>
    </location>
</feature>
<dbReference type="EMBL" id="MCFK01006476">
    <property type="protein sequence ID" value="RKF58884.1"/>
    <property type="molecule type" value="Genomic_DNA"/>
</dbReference>
<dbReference type="Proteomes" id="UP000286134">
    <property type="component" value="Unassembled WGS sequence"/>
</dbReference>
<comment type="similarity">
    <text evidence="2">Belongs to the eukaryotic initiation factor 4G family.</text>
</comment>
<evidence type="ECO:0000313" key="10">
    <source>
        <dbReference type="EMBL" id="RKF58884.1"/>
    </source>
</evidence>
<dbReference type="PANTHER" id="PTHR23253">
    <property type="entry name" value="EUKARYOTIC TRANSLATION INITIATION FACTOR 4 GAMMA"/>
    <property type="match status" value="1"/>
</dbReference>
<feature type="region of interest" description="Disordered" evidence="8">
    <location>
        <begin position="148"/>
        <end position="325"/>
    </location>
</feature>
<keyword evidence="7" id="KW-0648">Protein biosynthesis</keyword>
<keyword evidence="4 10" id="KW-0396">Initiation factor</keyword>
<feature type="compositionally biased region" description="Gly residues" evidence="8">
    <location>
        <begin position="187"/>
        <end position="197"/>
    </location>
</feature>
<dbReference type="SUPFAM" id="SSF101489">
    <property type="entry name" value="Eukaryotic initiation factor 4f subunit eIF4g, eIF4e-binding domain"/>
    <property type="match status" value="1"/>
</dbReference>
<feature type="compositionally biased region" description="Polar residues" evidence="8">
    <location>
        <begin position="148"/>
        <end position="158"/>
    </location>
</feature>
<dbReference type="SMART" id="SM00543">
    <property type="entry name" value="MIF4G"/>
    <property type="match status" value="1"/>
</dbReference>
<dbReference type="Pfam" id="PF12152">
    <property type="entry name" value="eIF_4G1"/>
    <property type="match status" value="1"/>
</dbReference>
<dbReference type="InterPro" id="IPR016024">
    <property type="entry name" value="ARM-type_fold"/>
</dbReference>
<protein>
    <submittedName>
        <fullName evidence="10">Putative eukaryotic translation initiation factor 4 gamma</fullName>
    </submittedName>
</protein>
<feature type="compositionally biased region" description="Polar residues" evidence="8">
    <location>
        <begin position="907"/>
        <end position="951"/>
    </location>
</feature>
<dbReference type="InterPro" id="IPR036211">
    <property type="entry name" value="eIF4G_eIF4E-bd_sf"/>
</dbReference>
<feature type="compositionally biased region" description="Low complexity" evidence="8">
    <location>
        <begin position="834"/>
        <end position="858"/>
    </location>
</feature>
<comment type="subcellular location">
    <subcellularLocation>
        <location evidence="1">Cytoplasm</location>
    </subcellularLocation>
</comment>
<keyword evidence="5" id="KW-0597">Phosphoprotein</keyword>
<feature type="compositionally biased region" description="Polar residues" evidence="8">
    <location>
        <begin position="501"/>
        <end position="515"/>
    </location>
</feature>
<dbReference type="Gene3D" id="1.25.40.180">
    <property type="match status" value="1"/>
</dbReference>
<dbReference type="FunFam" id="1.20.970.30:FF:000001">
    <property type="entry name" value="Eukaryotic translation initiation factor subunit eIF-4F, putative"/>
    <property type="match status" value="1"/>
</dbReference>
<evidence type="ECO:0000256" key="7">
    <source>
        <dbReference type="ARBA" id="ARBA00022917"/>
    </source>
</evidence>